<feature type="domain" description="HTH marR-type" evidence="1">
    <location>
        <begin position="10"/>
        <end position="144"/>
    </location>
</feature>
<evidence type="ECO:0000313" key="3">
    <source>
        <dbReference type="Proteomes" id="UP000467193"/>
    </source>
</evidence>
<keyword evidence="3" id="KW-1185">Reference proteome</keyword>
<dbReference type="GO" id="GO:0003700">
    <property type="term" value="F:DNA-binding transcription factor activity"/>
    <property type="evidence" value="ECO:0007669"/>
    <property type="project" value="InterPro"/>
</dbReference>
<dbReference type="InterPro" id="IPR036388">
    <property type="entry name" value="WH-like_DNA-bd_sf"/>
</dbReference>
<dbReference type="PANTHER" id="PTHR33164">
    <property type="entry name" value="TRANSCRIPTIONAL REGULATOR, MARR FAMILY"/>
    <property type="match status" value="1"/>
</dbReference>
<dbReference type="SUPFAM" id="SSF46785">
    <property type="entry name" value="Winged helix' DNA-binding domain"/>
    <property type="match status" value="1"/>
</dbReference>
<reference evidence="2 3" key="1">
    <citation type="journal article" date="2019" name="Emerg. Microbes Infect.">
        <title>Comprehensive subspecies identification of 175 nontuberculous mycobacteria species based on 7547 genomic profiles.</title>
        <authorList>
            <person name="Matsumoto Y."/>
            <person name="Kinjo T."/>
            <person name="Motooka D."/>
            <person name="Nabeya D."/>
            <person name="Jung N."/>
            <person name="Uechi K."/>
            <person name="Horii T."/>
            <person name="Iida T."/>
            <person name="Fujita J."/>
            <person name="Nakamura S."/>
        </authorList>
    </citation>
    <scope>NUCLEOTIDE SEQUENCE [LARGE SCALE GENOMIC DNA]</scope>
    <source>
        <strain evidence="2 3">JCM 17899</strain>
    </source>
</reference>
<dbReference type="KEGG" id="msei:MSEDJ_14620"/>
<dbReference type="Gene3D" id="1.10.10.10">
    <property type="entry name" value="Winged helix-like DNA-binding domain superfamily/Winged helix DNA-binding domain"/>
    <property type="match status" value="1"/>
</dbReference>
<proteinExistence type="predicted"/>
<evidence type="ECO:0000259" key="1">
    <source>
        <dbReference type="PROSITE" id="PS50995"/>
    </source>
</evidence>
<dbReference type="InterPro" id="IPR039422">
    <property type="entry name" value="MarR/SlyA-like"/>
</dbReference>
<dbReference type="InterPro" id="IPR000835">
    <property type="entry name" value="HTH_MarR-typ"/>
</dbReference>
<sequence>MYSVWLSEDEQRVWRNYLSMTGRLQAAMNRQLQRDCGLSLAEYEVLVALDERAGCRISELGDRLGWEQSRLSHQLTRMRTRGLLRRDGSSDDRRVATVDLTPAGRRALETAAPGHAELVREIVFEGVTPAELRAVDRWTTAVLGRLGEVQ</sequence>
<dbReference type="EMBL" id="AP022588">
    <property type="protein sequence ID" value="BBY27366.1"/>
    <property type="molecule type" value="Genomic_DNA"/>
</dbReference>
<dbReference type="Proteomes" id="UP000467193">
    <property type="component" value="Chromosome"/>
</dbReference>
<dbReference type="PANTHER" id="PTHR33164:SF99">
    <property type="entry name" value="MARR FAMILY REGULATORY PROTEIN"/>
    <property type="match status" value="1"/>
</dbReference>
<dbReference type="GO" id="GO:0006950">
    <property type="term" value="P:response to stress"/>
    <property type="evidence" value="ECO:0007669"/>
    <property type="project" value="TreeGrafter"/>
</dbReference>
<accession>A0A7I7QNH5</accession>
<dbReference type="AlphaFoldDB" id="A0A7I7QNH5"/>
<name>A0A7I7QNH5_9MYCO</name>
<dbReference type="Pfam" id="PF01047">
    <property type="entry name" value="MarR"/>
    <property type="match status" value="1"/>
</dbReference>
<protein>
    <submittedName>
        <fullName evidence="2">MarR family transcriptional regulator</fullName>
    </submittedName>
</protein>
<dbReference type="RefSeq" id="WP_163796255.1">
    <property type="nucleotide sequence ID" value="NZ_AP022588.1"/>
</dbReference>
<dbReference type="PROSITE" id="PS50995">
    <property type="entry name" value="HTH_MARR_2"/>
    <property type="match status" value="1"/>
</dbReference>
<organism evidence="2 3">
    <name type="scientific">Mycolicibacterium sediminis</name>
    <dbReference type="NCBI Taxonomy" id="1286180"/>
    <lineage>
        <taxon>Bacteria</taxon>
        <taxon>Bacillati</taxon>
        <taxon>Actinomycetota</taxon>
        <taxon>Actinomycetes</taxon>
        <taxon>Mycobacteriales</taxon>
        <taxon>Mycobacteriaceae</taxon>
        <taxon>Mycolicibacterium</taxon>
    </lineage>
</organism>
<dbReference type="InterPro" id="IPR036390">
    <property type="entry name" value="WH_DNA-bd_sf"/>
</dbReference>
<evidence type="ECO:0000313" key="2">
    <source>
        <dbReference type="EMBL" id="BBY27366.1"/>
    </source>
</evidence>
<dbReference type="SMART" id="SM00347">
    <property type="entry name" value="HTH_MARR"/>
    <property type="match status" value="1"/>
</dbReference>
<gene>
    <name evidence="2" type="ORF">MSEDJ_14620</name>
</gene>